<protein>
    <submittedName>
        <fullName evidence="4">Antitoxin</fullName>
    </submittedName>
</protein>
<proteinExistence type="inferred from homology"/>
<dbReference type="NCBIfam" id="NF040493">
    <property type="entry name" value="TA_anti_VapB"/>
    <property type="match status" value="1"/>
</dbReference>
<gene>
    <name evidence="4" type="ORF">B4O97_19035</name>
</gene>
<evidence type="ECO:0000313" key="4">
    <source>
        <dbReference type="EMBL" id="ORC27218.1"/>
    </source>
</evidence>
<dbReference type="PROSITE" id="PS51740">
    <property type="entry name" value="SPOVT_ABRB"/>
    <property type="match status" value="1"/>
</dbReference>
<dbReference type="GO" id="GO:0003677">
    <property type="term" value="F:DNA binding"/>
    <property type="evidence" value="ECO:0007669"/>
    <property type="project" value="UniProtKB-UniRule"/>
</dbReference>
<dbReference type="InterPro" id="IPR047976">
    <property type="entry name" value="Anti_VapB2-like"/>
</dbReference>
<reference evidence="4 5" key="1">
    <citation type="submission" date="2017-03" db="EMBL/GenBank/DDBJ databases">
        <title>Draft Genome sequence of Marispirochaeta sp. strain JC444.</title>
        <authorList>
            <person name="Shivani Y."/>
            <person name="Subhash Y."/>
            <person name="Sasikala C."/>
            <person name="Ramana C."/>
        </authorList>
    </citation>
    <scope>NUCLEOTIDE SEQUENCE [LARGE SCALE GENOMIC DNA]</scope>
    <source>
        <strain evidence="4 5">JC444</strain>
    </source>
</reference>
<dbReference type="STRING" id="1963862.B4O97_19035"/>
<evidence type="ECO:0000259" key="3">
    <source>
        <dbReference type="PROSITE" id="PS51740"/>
    </source>
</evidence>
<keyword evidence="2" id="KW-0238">DNA-binding</keyword>
<dbReference type="AlphaFoldDB" id="A0A1Y1RST7"/>
<comment type="caution">
    <text evidence="4">The sequence shown here is derived from an EMBL/GenBank/DDBJ whole genome shotgun (WGS) entry which is preliminary data.</text>
</comment>
<dbReference type="Proteomes" id="UP000192343">
    <property type="component" value="Unassembled WGS sequence"/>
</dbReference>
<keyword evidence="5" id="KW-1185">Reference proteome</keyword>
<dbReference type="InterPro" id="IPR051734">
    <property type="entry name" value="VapB_TA_antitoxins"/>
</dbReference>
<dbReference type="Gene3D" id="2.10.260.10">
    <property type="match status" value="1"/>
</dbReference>
<dbReference type="EMBL" id="MWQY01000050">
    <property type="protein sequence ID" value="ORC27218.1"/>
    <property type="molecule type" value="Genomic_DNA"/>
</dbReference>
<dbReference type="PANTHER" id="PTHR37550:SF3">
    <property type="entry name" value="ANTITOXIN VAPB1"/>
    <property type="match status" value="1"/>
</dbReference>
<name>A0A1Y1RST7_9SPIO</name>
<comment type="similarity">
    <text evidence="1">Belongs to the VapB family.</text>
</comment>
<dbReference type="OrthoDB" id="9810009at2"/>
<evidence type="ECO:0000313" key="5">
    <source>
        <dbReference type="Proteomes" id="UP000192343"/>
    </source>
</evidence>
<dbReference type="RefSeq" id="WP_083053102.1">
    <property type="nucleotide sequence ID" value="NZ_MWQY01000050.1"/>
</dbReference>
<dbReference type="Pfam" id="PF04014">
    <property type="entry name" value="MazE_antitoxin"/>
    <property type="match status" value="1"/>
</dbReference>
<organism evidence="4 5">
    <name type="scientific">Marispirochaeta aestuarii</name>
    <dbReference type="NCBI Taxonomy" id="1963862"/>
    <lineage>
        <taxon>Bacteria</taxon>
        <taxon>Pseudomonadati</taxon>
        <taxon>Spirochaetota</taxon>
        <taxon>Spirochaetia</taxon>
        <taxon>Spirochaetales</taxon>
        <taxon>Spirochaetaceae</taxon>
        <taxon>Marispirochaeta</taxon>
    </lineage>
</organism>
<sequence>MDTAKIFENGRSQAVRLPKEYRFSGDDVFIKKIDDVVMLIPKDKVWKIFHESLDRFSEDMVFSRDQEVPQERELL</sequence>
<dbReference type="PANTHER" id="PTHR37550">
    <property type="entry name" value="ANTITOXIN VAPB1"/>
    <property type="match status" value="1"/>
</dbReference>
<dbReference type="InterPro" id="IPR007159">
    <property type="entry name" value="SpoVT-AbrB_dom"/>
</dbReference>
<dbReference type="SUPFAM" id="SSF89447">
    <property type="entry name" value="AbrB/MazE/MraZ-like"/>
    <property type="match status" value="1"/>
</dbReference>
<evidence type="ECO:0000256" key="1">
    <source>
        <dbReference type="ARBA" id="ARBA00007924"/>
    </source>
</evidence>
<accession>A0A1Y1RST7</accession>
<dbReference type="InterPro" id="IPR037914">
    <property type="entry name" value="SpoVT-AbrB_sf"/>
</dbReference>
<evidence type="ECO:0000256" key="2">
    <source>
        <dbReference type="PROSITE-ProRule" id="PRU01076"/>
    </source>
</evidence>
<feature type="domain" description="SpoVT-AbrB" evidence="3">
    <location>
        <begin position="4"/>
        <end position="44"/>
    </location>
</feature>